<dbReference type="PANTHER" id="PTHR19136:SF81">
    <property type="entry name" value="MOLYBDENUM COFACTOR GUANYLYLTRANSFERASE"/>
    <property type="match status" value="1"/>
</dbReference>
<dbReference type="InterPro" id="IPR029044">
    <property type="entry name" value="Nucleotide-diphossugar_trans"/>
</dbReference>
<dbReference type="Gene3D" id="3.90.550.10">
    <property type="entry name" value="Spore Coat Polysaccharide Biosynthesis Protein SpsA, Chain A"/>
    <property type="match status" value="1"/>
</dbReference>
<dbReference type="GO" id="GO:1902758">
    <property type="term" value="P:bis(molybdopterin guanine dinucleotide)molybdenum biosynthetic process"/>
    <property type="evidence" value="ECO:0007669"/>
    <property type="project" value="TreeGrafter"/>
</dbReference>
<feature type="binding site" evidence="8">
    <location>
        <position position="98"/>
    </location>
    <ligand>
        <name>Mg(2+)</name>
        <dbReference type="ChEBI" id="CHEBI:18420"/>
    </ligand>
</feature>
<feature type="binding site" evidence="8">
    <location>
        <position position="66"/>
    </location>
    <ligand>
        <name>GTP</name>
        <dbReference type="ChEBI" id="CHEBI:37565"/>
    </ligand>
</feature>
<keyword evidence="10" id="KW-0548">Nucleotidyltransferase</keyword>
<dbReference type="Proteomes" id="UP000321405">
    <property type="component" value="Unassembled WGS sequence"/>
</dbReference>
<dbReference type="GO" id="GO:0005737">
    <property type="term" value="C:cytoplasm"/>
    <property type="evidence" value="ECO:0007669"/>
    <property type="project" value="UniProtKB-SubCell"/>
</dbReference>
<evidence type="ECO:0000256" key="5">
    <source>
        <dbReference type="ARBA" id="ARBA00022842"/>
    </source>
</evidence>
<comment type="similarity">
    <text evidence="8">Belongs to the MobA family.</text>
</comment>
<feature type="domain" description="MobA-like NTP transferase" evidence="9">
    <location>
        <begin position="4"/>
        <end position="154"/>
    </location>
</feature>
<evidence type="ECO:0000256" key="2">
    <source>
        <dbReference type="ARBA" id="ARBA00022679"/>
    </source>
</evidence>
<organism evidence="10 11">
    <name type="scientific">Swaminathania salitolerans</name>
    <dbReference type="NCBI Taxonomy" id="182838"/>
    <lineage>
        <taxon>Bacteria</taxon>
        <taxon>Pseudomonadati</taxon>
        <taxon>Pseudomonadota</taxon>
        <taxon>Alphaproteobacteria</taxon>
        <taxon>Acetobacterales</taxon>
        <taxon>Acetobacteraceae</taxon>
        <taxon>Swaminathania</taxon>
    </lineage>
</organism>
<comment type="catalytic activity">
    <reaction evidence="8">
        <text>Mo-molybdopterin + GTP + H(+) = Mo-molybdopterin guanine dinucleotide + diphosphate</text>
        <dbReference type="Rhea" id="RHEA:34243"/>
        <dbReference type="ChEBI" id="CHEBI:15378"/>
        <dbReference type="ChEBI" id="CHEBI:33019"/>
        <dbReference type="ChEBI" id="CHEBI:37565"/>
        <dbReference type="ChEBI" id="CHEBI:71302"/>
        <dbReference type="ChEBI" id="CHEBI:71310"/>
        <dbReference type="EC" id="2.7.7.77"/>
    </reaction>
</comment>
<comment type="caution">
    <text evidence="10">The sequence shown here is derived from an EMBL/GenBank/DDBJ whole genome shotgun (WGS) entry which is preliminary data.</text>
</comment>
<comment type="caution">
    <text evidence="8">Lacks conserved residue(s) required for the propagation of feature annotation.</text>
</comment>
<evidence type="ECO:0000256" key="8">
    <source>
        <dbReference type="HAMAP-Rule" id="MF_00316"/>
    </source>
</evidence>
<keyword evidence="5 8" id="KW-0460">Magnesium</keyword>
<dbReference type="Pfam" id="PF12804">
    <property type="entry name" value="NTP_transf_3"/>
    <property type="match status" value="1"/>
</dbReference>
<dbReference type="GO" id="GO:0061603">
    <property type="term" value="F:molybdenum cofactor guanylyltransferase activity"/>
    <property type="evidence" value="ECO:0007669"/>
    <property type="project" value="UniProtKB-EC"/>
</dbReference>
<comment type="subcellular location">
    <subcellularLocation>
        <location evidence="8">Cytoplasm</location>
    </subcellularLocation>
</comment>
<dbReference type="GO" id="GO:0046872">
    <property type="term" value="F:metal ion binding"/>
    <property type="evidence" value="ECO:0007669"/>
    <property type="project" value="UniProtKB-KW"/>
</dbReference>
<comment type="cofactor">
    <cofactor evidence="8">
        <name>Mg(2+)</name>
        <dbReference type="ChEBI" id="CHEBI:18420"/>
    </cofactor>
</comment>
<feature type="binding site" evidence="8">
    <location>
        <begin position="7"/>
        <end position="9"/>
    </location>
    <ligand>
        <name>GTP</name>
        <dbReference type="ChEBI" id="CHEBI:37565"/>
    </ligand>
</feature>
<evidence type="ECO:0000256" key="7">
    <source>
        <dbReference type="ARBA" id="ARBA00023150"/>
    </source>
</evidence>
<dbReference type="SUPFAM" id="SSF53448">
    <property type="entry name" value="Nucleotide-diphospho-sugar transferases"/>
    <property type="match status" value="1"/>
</dbReference>
<evidence type="ECO:0000256" key="4">
    <source>
        <dbReference type="ARBA" id="ARBA00022741"/>
    </source>
</evidence>
<dbReference type="OrthoDB" id="9788394at2"/>
<keyword evidence="3 8" id="KW-0479">Metal-binding</keyword>
<evidence type="ECO:0000256" key="6">
    <source>
        <dbReference type="ARBA" id="ARBA00023134"/>
    </source>
</evidence>
<name>A0A511BT10_9PROT</name>
<proteinExistence type="inferred from homology"/>
<dbReference type="PANTHER" id="PTHR19136">
    <property type="entry name" value="MOLYBDENUM COFACTOR GUANYLYLTRANSFERASE"/>
    <property type="match status" value="1"/>
</dbReference>
<comment type="subunit">
    <text evidence="8">Monomer.</text>
</comment>
<evidence type="ECO:0000256" key="3">
    <source>
        <dbReference type="ARBA" id="ARBA00022723"/>
    </source>
</evidence>
<dbReference type="CDD" id="cd02503">
    <property type="entry name" value="MobA"/>
    <property type="match status" value="1"/>
</dbReference>
<dbReference type="EC" id="2.7.7.77" evidence="8"/>
<evidence type="ECO:0000256" key="1">
    <source>
        <dbReference type="ARBA" id="ARBA00022490"/>
    </source>
</evidence>
<dbReference type="InterPro" id="IPR025877">
    <property type="entry name" value="MobA-like_NTP_Trfase"/>
</dbReference>
<dbReference type="RefSeq" id="WP_147092107.1">
    <property type="nucleotide sequence ID" value="NZ_BJVC01000001.1"/>
</dbReference>
<evidence type="ECO:0000313" key="10">
    <source>
        <dbReference type="EMBL" id="GEL01088.1"/>
    </source>
</evidence>
<keyword evidence="2 8" id="KW-0808">Transferase</keyword>
<dbReference type="EMBL" id="BJVC01000001">
    <property type="protein sequence ID" value="GEL01088.1"/>
    <property type="molecule type" value="Genomic_DNA"/>
</dbReference>
<keyword evidence="6 8" id="KW-0342">GTP-binding</keyword>
<dbReference type="InterPro" id="IPR013482">
    <property type="entry name" value="Molybde_CF_guanTrfase"/>
</dbReference>
<sequence length="196" mass="21115">MRCAVILAGGEGRRMGYCAKPLIALQGRTVLRHLQDRLAPRLDRLALSVRREHAAYEETTLPLLVDPVENAGPLAGVLAALDWAASCGAASVLTVPGDTPFIPDTLYDALAPGPACAMSRGRLHPLVALWSVSSRESLAAHLERAMISGERRALSVRHFSGSNTMRRVAFDDTAHDPFFNINTPDDLRALVSPGEI</sequence>
<gene>
    <name evidence="8 10" type="primary">mobA</name>
    <name evidence="10" type="ORF">SSA02_02510</name>
</gene>
<dbReference type="HAMAP" id="MF_00316">
    <property type="entry name" value="MobA"/>
    <property type="match status" value="1"/>
</dbReference>
<keyword evidence="4 8" id="KW-0547">Nucleotide-binding</keyword>
<comment type="function">
    <text evidence="8">Transfers a GMP moiety from GTP to Mo-molybdopterin (Mo-MPT) cofactor (Moco or molybdenum cofactor) to form Mo-molybdopterin guanine dinucleotide (Mo-MGD) cofactor.</text>
</comment>
<feature type="binding site" evidence="8">
    <location>
        <position position="20"/>
    </location>
    <ligand>
        <name>GTP</name>
        <dbReference type="ChEBI" id="CHEBI:37565"/>
    </ligand>
</feature>
<evidence type="ECO:0000259" key="9">
    <source>
        <dbReference type="Pfam" id="PF12804"/>
    </source>
</evidence>
<dbReference type="GO" id="GO:0005525">
    <property type="term" value="F:GTP binding"/>
    <property type="evidence" value="ECO:0007669"/>
    <property type="project" value="UniProtKB-UniRule"/>
</dbReference>
<protein>
    <recommendedName>
        <fullName evidence="8">Molybdenum cofactor guanylyltransferase</fullName>
        <shortName evidence="8">MoCo guanylyltransferase</shortName>
        <ecNumber evidence="8">2.7.7.77</ecNumber>
    </recommendedName>
    <alternativeName>
        <fullName evidence="8">GTP:molybdopterin guanylyltransferase</fullName>
    </alternativeName>
    <alternativeName>
        <fullName evidence="8">Mo-MPT guanylyltransferase</fullName>
    </alternativeName>
    <alternativeName>
        <fullName evidence="8">Molybdopterin guanylyltransferase</fullName>
    </alternativeName>
    <alternativeName>
        <fullName evidence="8">Molybdopterin-guanine dinucleotide synthase</fullName>
        <shortName evidence="8">MGD synthase</shortName>
    </alternativeName>
</protein>
<accession>A0A511BT10</accession>
<reference evidence="10 11" key="1">
    <citation type="submission" date="2019-07" db="EMBL/GenBank/DDBJ databases">
        <title>Whole genome shotgun sequence of Swaminathania salitolerans NBRC 104436.</title>
        <authorList>
            <person name="Hosoyama A."/>
            <person name="Uohara A."/>
            <person name="Ohji S."/>
            <person name="Ichikawa N."/>
        </authorList>
    </citation>
    <scope>NUCLEOTIDE SEQUENCE [LARGE SCALE GENOMIC DNA]</scope>
    <source>
        <strain evidence="10 11">NBRC 104436</strain>
    </source>
</reference>
<evidence type="ECO:0000313" key="11">
    <source>
        <dbReference type="Proteomes" id="UP000321405"/>
    </source>
</evidence>
<keyword evidence="7 8" id="KW-0501">Molybdenum cofactor biosynthesis</keyword>
<dbReference type="AlphaFoldDB" id="A0A511BT10"/>
<keyword evidence="11" id="KW-1185">Reference proteome</keyword>
<keyword evidence="1 8" id="KW-0963">Cytoplasm</keyword>
<comment type="domain">
    <text evidence="8">The N-terminal domain determines nucleotide recognition and specific binding, while the C-terminal domain determines the specific binding to the target protein.</text>
</comment>
<feature type="binding site" evidence="8">
    <location>
        <position position="98"/>
    </location>
    <ligand>
        <name>GTP</name>
        <dbReference type="ChEBI" id="CHEBI:37565"/>
    </ligand>
</feature>